<protein>
    <submittedName>
        <fullName evidence="9">PTS system, mannose-specific IIA component</fullName>
    </submittedName>
</protein>
<dbReference type="RefSeq" id="WP_059032685.1">
    <property type="nucleotide sequence ID" value="NZ_DF977001.1"/>
</dbReference>
<dbReference type="PANTHER" id="PTHR33799:SF1">
    <property type="entry name" value="PTS SYSTEM MANNOSE-SPECIFIC EIIAB COMPONENT-RELATED"/>
    <property type="match status" value="1"/>
</dbReference>
<sequence>MVGILIVTHGNFGTELLKSAELIIGKQENVETLGLNPSDDIKELYIAVRSSIKKLDKGDGVLILTDLFGGSPTNVTAASISDYKCESVSGVNLPMLIEALDSREFMPLEELTAKTIQSGVEGIKNVKNELGNKANSI</sequence>
<feature type="domain" description="PTS EIIA type-4" evidence="8">
    <location>
        <begin position="1"/>
        <end position="123"/>
    </location>
</feature>
<evidence type="ECO:0000256" key="2">
    <source>
        <dbReference type="ARBA" id="ARBA00022448"/>
    </source>
</evidence>
<evidence type="ECO:0000259" key="8">
    <source>
        <dbReference type="PROSITE" id="PS51096"/>
    </source>
</evidence>
<dbReference type="GO" id="GO:0016301">
    <property type="term" value="F:kinase activity"/>
    <property type="evidence" value="ECO:0007669"/>
    <property type="project" value="UniProtKB-KW"/>
</dbReference>
<dbReference type="Proteomes" id="UP000062160">
    <property type="component" value="Unassembled WGS sequence"/>
</dbReference>
<dbReference type="InterPro" id="IPR051471">
    <property type="entry name" value="Bacterial_PTS_sugar_comp"/>
</dbReference>
<dbReference type="AlphaFoldDB" id="A0A0U9I4L5"/>
<accession>A0A0U9I4L5</accession>
<evidence type="ECO:0000256" key="6">
    <source>
        <dbReference type="ARBA" id="ARBA00022683"/>
    </source>
</evidence>
<dbReference type="PROSITE" id="PS51096">
    <property type="entry name" value="PTS_EIIA_TYPE_4"/>
    <property type="match status" value="1"/>
</dbReference>
<dbReference type="InterPro" id="IPR004701">
    <property type="entry name" value="PTS_EIIA_man-typ"/>
</dbReference>
<proteinExistence type="predicted"/>
<dbReference type="OrthoDB" id="9799827at2"/>
<dbReference type="InterPro" id="IPR036662">
    <property type="entry name" value="PTS_EIIA_man-typ_sf"/>
</dbReference>
<reference evidence="9" key="1">
    <citation type="journal article" date="2016" name="Genome Announc.">
        <title>Draft Genome Sequence of the Syntrophic Lactate-Degrading Bacterium Tepidanaerobacter syntrophicus JLT.</title>
        <authorList>
            <person name="Matsuura N."/>
            <person name="Ohashi A."/>
            <person name="Tourlousse D.M."/>
            <person name="Sekiguchi Y."/>
        </authorList>
    </citation>
    <scope>NUCLEOTIDE SEQUENCE [LARGE SCALE GENOMIC DNA]</scope>
    <source>
        <strain evidence="9">JL</strain>
    </source>
</reference>
<keyword evidence="3" id="KW-0963">Cytoplasm</keyword>
<evidence type="ECO:0000256" key="4">
    <source>
        <dbReference type="ARBA" id="ARBA00022597"/>
    </source>
</evidence>
<keyword evidence="4" id="KW-0762">Sugar transport</keyword>
<dbReference type="GO" id="GO:0009401">
    <property type="term" value="P:phosphoenolpyruvate-dependent sugar phosphotransferase system"/>
    <property type="evidence" value="ECO:0007669"/>
    <property type="project" value="UniProtKB-KW"/>
</dbReference>
<keyword evidence="7" id="KW-0418">Kinase</keyword>
<dbReference type="PANTHER" id="PTHR33799">
    <property type="entry name" value="PTS PERMEASE-RELATED-RELATED"/>
    <property type="match status" value="1"/>
</dbReference>
<dbReference type="EMBL" id="DF977001">
    <property type="protein sequence ID" value="GAQ25288.1"/>
    <property type="molecule type" value="Genomic_DNA"/>
</dbReference>
<dbReference type="Gene3D" id="3.40.50.510">
    <property type="entry name" value="Phosphotransferase system, mannose-type IIA component"/>
    <property type="match status" value="1"/>
</dbReference>
<dbReference type="CDD" id="cd00006">
    <property type="entry name" value="PTS_IIA_man"/>
    <property type="match status" value="1"/>
</dbReference>
<evidence type="ECO:0000256" key="5">
    <source>
        <dbReference type="ARBA" id="ARBA00022679"/>
    </source>
</evidence>
<keyword evidence="5" id="KW-0808">Transferase</keyword>
<name>A0A0U9I4L5_9FIRM</name>
<evidence type="ECO:0000256" key="7">
    <source>
        <dbReference type="ARBA" id="ARBA00022777"/>
    </source>
</evidence>
<evidence type="ECO:0000256" key="3">
    <source>
        <dbReference type="ARBA" id="ARBA00022490"/>
    </source>
</evidence>
<comment type="subcellular location">
    <subcellularLocation>
        <location evidence="1">Cytoplasm</location>
    </subcellularLocation>
</comment>
<evidence type="ECO:0000313" key="9">
    <source>
        <dbReference type="EMBL" id="GAQ25288.1"/>
    </source>
</evidence>
<organism evidence="9">
    <name type="scientific">Tepidanaerobacter syntrophicus</name>
    <dbReference type="NCBI Taxonomy" id="224999"/>
    <lineage>
        <taxon>Bacteria</taxon>
        <taxon>Bacillati</taxon>
        <taxon>Bacillota</taxon>
        <taxon>Clostridia</taxon>
        <taxon>Thermosediminibacterales</taxon>
        <taxon>Tepidanaerobacteraceae</taxon>
        <taxon>Tepidanaerobacter</taxon>
    </lineage>
</organism>
<keyword evidence="10" id="KW-1185">Reference proteome</keyword>
<dbReference type="GO" id="GO:0005737">
    <property type="term" value="C:cytoplasm"/>
    <property type="evidence" value="ECO:0007669"/>
    <property type="project" value="UniProtKB-SubCell"/>
</dbReference>
<keyword evidence="6" id="KW-0598">Phosphotransferase system</keyword>
<dbReference type="InterPro" id="IPR033887">
    <property type="entry name" value="PTS_IIA_man"/>
</dbReference>
<dbReference type="SUPFAM" id="SSF53062">
    <property type="entry name" value="PTS system fructose IIA component-like"/>
    <property type="match status" value="1"/>
</dbReference>
<evidence type="ECO:0000313" key="10">
    <source>
        <dbReference type="Proteomes" id="UP000062160"/>
    </source>
</evidence>
<dbReference type="STRING" id="224999.GCA_001485475_01303"/>
<dbReference type="Pfam" id="PF03610">
    <property type="entry name" value="EIIA-man"/>
    <property type="match status" value="1"/>
</dbReference>
<gene>
    <name evidence="9" type="ORF">TSYNT_7307</name>
</gene>
<evidence type="ECO:0000256" key="1">
    <source>
        <dbReference type="ARBA" id="ARBA00004496"/>
    </source>
</evidence>
<dbReference type="GO" id="GO:0016020">
    <property type="term" value="C:membrane"/>
    <property type="evidence" value="ECO:0007669"/>
    <property type="project" value="InterPro"/>
</dbReference>
<keyword evidence="2" id="KW-0813">Transport</keyword>